<dbReference type="InterPro" id="IPR036397">
    <property type="entry name" value="RNaseH_sf"/>
</dbReference>
<dbReference type="PROSITE" id="PS50822">
    <property type="entry name" value="PIWI"/>
    <property type="match status" value="1"/>
</dbReference>
<dbReference type="Pfam" id="PF02171">
    <property type="entry name" value="Piwi"/>
    <property type="match status" value="1"/>
</dbReference>
<evidence type="ECO:0000259" key="1">
    <source>
        <dbReference type="PROSITE" id="PS50822"/>
    </source>
</evidence>
<gene>
    <name evidence="2" type="ORF">CC86DRAFT_425828</name>
</gene>
<dbReference type="InterPro" id="IPR003165">
    <property type="entry name" value="Piwi"/>
</dbReference>
<dbReference type="SMART" id="SM00950">
    <property type="entry name" value="Piwi"/>
    <property type="match status" value="1"/>
</dbReference>
<protein>
    <recommendedName>
        <fullName evidence="1">Piwi domain-containing protein</fullName>
    </recommendedName>
</protein>
<sequence>MGNVMMKVNLKFGGHNHDATVRSSGDPPQVMHKPASQEMRDILVLGADVTHPSPGSIRHCPSIASVAGSKFLGSMRLQQCKKEIIQEFESMVAERIHDWATGHKNALPTQILYYRDGVDEGQYGKVKNEEIPMIREALKQVAKMFGKSLGQAERLKNDIKITAVVVAKRHHTRFFGTNPSQHDPGQDNQNTKPGLVVEQLVNSPYFYDYYLQAHSGLKGTVKPTHYFFLQHEIGLSERQLVKLT</sequence>
<organism evidence="2 3">
    <name type="scientific">Ophiobolus disseminans</name>
    <dbReference type="NCBI Taxonomy" id="1469910"/>
    <lineage>
        <taxon>Eukaryota</taxon>
        <taxon>Fungi</taxon>
        <taxon>Dikarya</taxon>
        <taxon>Ascomycota</taxon>
        <taxon>Pezizomycotina</taxon>
        <taxon>Dothideomycetes</taxon>
        <taxon>Pleosporomycetidae</taxon>
        <taxon>Pleosporales</taxon>
        <taxon>Pleosporineae</taxon>
        <taxon>Phaeosphaeriaceae</taxon>
        <taxon>Ophiobolus</taxon>
    </lineage>
</organism>
<dbReference type="EMBL" id="MU006235">
    <property type="protein sequence ID" value="KAF2822216.1"/>
    <property type="molecule type" value="Genomic_DNA"/>
</dbReference>
<dbReference type="SUPFAM" id="SSF53098">
    <property type="entry name" value="Ribonuclease H-like"/>
    <property type="match status" value="1"/>
</dbReference>
<dbReference type="Gene3D" id="3.30.420.10">
    <property type="entry name" value="Ribonuclease H-like superfamily/Ribonuclease H"/>
    <property type="match status" value="1"/>
</dbReference>
<dbReference type="AlphaFoldDB" id="A0A6A6ZMU5"/>
<evidence type="ECO:0000313" key="3">
    <source>
        <dbReference type="Proteomes" id="UP000799424"/>
    </source>
</evidence>
<keyword evidence="3" id="KW-1185">Reference proteome</keyword>
<dbReference type="GO" id="GO:0003676">
    <property type="term" value="F:nucleic acid binding"/>
    <property type="evidence" value="ECO:0007669"/>
    <property type="project" value="InterPro"/>
</dbReference>
<proteinExistence type="predicted"/>
<dbReference type="Proteomes" id="UP000799424">
    <property type="component" value="Unassembled WGS sequence"/>
</dbReference>
<dbReference type="OrthoDB" id="10252740at2759"/>
<reference evidence="2" key="1">
    <citation type="journal article" date="2020" name="Stud. Mycol.">
        <title>101 Dothideomycetes genomes: a test case for predicting lifestyles and emergence of pathogens.</title>
        <authorList>
            <person name="Haridas S."/>
            <person name="Albert R."/>
            <person name="Binder M."/>
            <person name="Bloem J."/>
            <person name="Labutti K."/>
            <person name="Salamov A."/>
            <person name="Andreopoulos B."/>
            <person name="Baker S."/>
            <person name="Barry K."/>
            <person name="Bills G."/>
            <person name="Bluhm B."/>
            <person name="Cannon C."/>
            <person name="Castanera R."/>
            <person name="Culley D."/>
            <person name="Daum C."/>
            <person name="Ezra D."/>
            <person name="Gonzalez J."/>
            <person name="Henrissat B."/>
            <person name="Kuo A."/>
            <person name="Liang C."/>
            <person name="Lipzen A."/>
            <person name="Lutzoni F."/>
            <person name="Magnuson J."/>
            <person name="Mondo S."/>
            <person name="Nolan M."/>
            <person name="Ohm R."/>
            <person name="Pangilinan J."/>
            <person name="Park H.-J."/>
            <person name="Ramirez L."/>
            <person name="Alfaro M."/>
            <person name="Sun H."/>
            <person name="Tritt A."/>
            <person name="Yoshinaga Y."/>
            <person name="Zwiers L.-H."/>
            <person name="Turgeon B."/>
            <person name="Goodwin S."/>
            <person name="Spatafora J."/>
            <person name="Crous P."/>
            <person name="Grigoriev I."/>
        </authorList>
    </citation>
    <scope>NUCLEOTIDE SEQUENCE</scope>
    <source>
        <strain evidence="2">CBS 113818</strain>
    </source>
</reference>
<dbReference type="PANTHER" id="PTHR22891">
    <property type="entry name" value="EUKARYOTIC TRANSLATION INITIATION FACTOR 2C"/>
    <property type="match status" value="1"/>
</dbReference>
<dbReference type="InterPro" id="IPR012337">
    <property type="entry name" value="RNaseH-like_sf"/>
</dbReference>
<accession>A0A6A6ZMU5</accession>
<name>A0A6A6ZMU5_9PLEO</name>
<evidence type="ECO:0000313" key="2">
    <source>
        <dbReference type="EMBL" id="KAF2822216.1"/>
    </source>
</evidence>
<feature type="domain" description="Piwi" evidence="1">
    <location>
        <begin position="108"/>
        <end position="244"/>
    </location>
</feature>